<feature type="compositionally biased region" description="Basic and acidic residues" evidence="2">
    <location>
        <begin position="39"/>
        <end position="55"/>
    </location>
</feature>
<protein>
    <submittedName>
        <fullName evidence="3">Uncharacterized conserved protein YlxW, UPF0749 family</fullName>
    </submittedName>
</protein>
<dbReference type="OrthoDB" id="3218134at2"/>
<comment type="similarity">
    <text evidence="1">Belongs to the UPF0749 family.</text>
</comment>
<evidence type="ECO:0000256" key="2">
    <source>
        <dbReference type="SAM" id="MobiDB-lite"/>
    </source>
</evidence>
<proteinExistence type="inferred from homology"/>
<dbReference type="STRING" id="1005945.SAMN05216561_110127"/>
<dbReference type="Pfam" id="PF05949">
    <property type="entry name" value="DUF881"/>
    <property type="match status" value="1"/>
</dbReference>
<dbReference type="AlphaFoldDB" id="A0A1I3JHA4"/>
<accession>A0A1I3JHA4</accession>
<dbReference type="PANTHER" id="PTHR37313:SF1">
    <property type="entry name" value="UPF0749 PROTEIN RV1823"/>
    <property type="match status" value="1"/>
</dbReference>
<keyword evidence="4" id="KW-1185">Reference proteome</keyword>
<dbReference type="Proteomes" id="UP000198649">
    <property type="component" value="Unassembled WGS sequence"/>
</dbReference>
<evidence type="ECO:0000313" key="4">
    <source>
        <dbReference type="Proteomes" id="UP000198649"/>
    </source>
</evidence>
<dbReference type="PANTHER" id="PTHR37313">
    <property type="entry name" value="UPF0749 PROTEIN RV1825"/>
    <property type="match status" value="1"/>
</dbReference>
<dbReference type="Gene3D" id="3.30.70.1880">
    <property type="entry name" value="Protein of unknown function DUF881"/>
    <property type="match status" value="1"/>
</dbReference>
<gene>
    <name evidence="3" type="ORF">SAMN05216561_110127</name>
</gene>
<evidence type="ECO:0000256" key="1">
    <source>
        <dbReference type="ARBA" id="ARBA00009108"/>
    </source>
</evidence>
<evidence type="ECO:0000313" key="3">
    <source>
        <dbReference type="EMBL" id="SFI59358.1"/>
    </source>
</evidence>
<feature type="region of interest" description="Disordered" evidence="2">
    <location>
        <begin position="39"/>
        <end position="58"/>
    </location>
</feature>
<sequence>MPDPQEPRPGLPPRVTLPLLDLIQQQALDEDYLVAAERRAARAPDTEPRDGDSPQRHPRRIAAVVVAVFGIMASTAAVQTQQNASVDDEGRASLVARIDAESDRLSGLQERIAALRSGNAARETRAQAIAADEASLTPRLRRLRVRAGFVAVRGEGISVVVDDAASGNADGVVRDEDLALLADGLWTAGAEAMSINGQRLTALSSIRTSGLAIEVNAVGIAPPYSVLAIGDRGTLQADFFETSSGLAFNDLSARFGFEFDLQNEDEVVLPAGPARFLFLRSAVEGSGADQNPPKTEEMDR</sequence>
<organism evidence="3 4">
    <name type="scientific">Nocardioides psychrotolerans</name>
    <dbReference type="NCBI Taxonomy" id="1005945"/>
    <lineage>
        <taxon>Bacteria</taxon>
        <taxon>Bacillati</taxon>
        <taxon>Actinomycetota</taxon>
        <taxon>Actinomycetes</taxon>
        <taxon>Propionibacteriales</taxon>
        <taxon>Nocardioidaceae</taxon>
        <taxon>Nocardioides</taxon>
    </lineage>
</organism>
<name>A0A1I3JHA4_9ACTN</name>
<dbReference type="EMBL" id="FOQG01000010">
    <property type="protein sequence ID" value="SFI59358.1"/>
    <property type="molecule type" value="Genomic_DNA"/>
</dbReference>
<dbReference type="GO" id="GO:0005886">
    <property type="term" value="C:plasma membrane"/>
    <property type="evidence" value="ECO:0007669"/>
    <property type="project" value="TreeGrafter"/>
</dbReference>
<reference evidence="3 4" key="1">
    <citation type="submission" date="2016-10" db="EMBL/GenBank/DDBJ databases">
        <authorList>
            <person name="de Groot N.N."/>
        </authorList>
    </citation>
    <scope>NUCLEOTIDE SEQUENCE [LARGE SCALE GENOMIC DNA]</scope>
    <source>
        <strain evidence="3 4">CGMCC 1.11156</strain>
    </source>
</reference>
<dbReference type="InterPro" id="IPR010273">
    <property type="entry name" value="DUF881"/>
</dbReference>